<dbReference type="Proteomes" id="UP000326757">
    <property type="component" value="Unassembled WGS sequence"/>
</dbReference>
<dbReference type="OrthoDB" id="300641at2759"/>
<reference evidence="2 3" key="1">
    <citation type="submission" date="2019-06" db="EMBL/GenBank/DDBJ databases">
        <title>Genome Sequence of the Brown Rot Fungal Pathogen Monilinia laxa.</title>
        <authorList>
            <person name="De Miccolis Angelini R.M."/>
            <person name="Landi L."/>
            <person name="Abate D."/>
            <person name="Pollastro S."/>
            <person name="Romanazzi G."/>
            <person name="Faretra F."/>
        </authorList>
    </citation>
    <scope>NUCLEOTIDE SEQUENCE [LARGE SCALE GENOMIC DNA]</scope>
    <source>
        <strain evidence="2 3">Mlax316</strain>
    </source>
</reference>
<keyword evidence="3" id="KW-1185">Reference proteome</keyword>
<accession>A0A5N6KLK2</accession>
<comment type="caution">
    <text evidence="2">The sequence shown here is derived from an EMBL/GenBank/DDBJ whole genome shotgun (WGS) entry which is preliminary data.</text>
</comment>
<protein>
    <submittedName>
        <fullName evidence="2">Uncharacterized protein</fullName>
    </submittedName>
</protein>
<sequence length="80" mass="8811">MKLHSLIGLLGLGYLANAVDLRPRNYDSHDYYVLHLDPTANPIQVAGRLGLTHDGGGYCTYSLEGTEETEAVAGRCRYTR</sequence>
<feature type="chain" id="PRO_5024926564" evidence="1">
    <location>
        <begin position="19"/>
        <end position="80"/>
    </location>
</feature>
<feature type="signal peptide" evidence="1">
    <location>
        <begin position="1"/>
        <end position="18"/>
    </location>
</feature>
<evidence type="ECO:0000313" key="2">
    <source>
        <dbReference type="EMBL" id="KAB8304636.1"/>
    </source>
</evidence>
<dbReference type="EMBL" id="VIGI01000001">
    <property type="protein sequence ID" value="KAB8304636.1"/>
    <property type="molecule type" value="Genomic_DNA"/>
</dbReference>
<gene>
    <name evidence="2" type="ORF">EYC80_004008</name>
</gene>
<proteinExistence type="predicted"/>
<dbReference type="AlphaFoldDB" id="A0A5N6KLK2"/>
<name>A0A5N6KLK2_MONLA</name>
<evidence type="ECO:0000256" key="1">
    <source>
        <dbReference type="SAM" id="SignalP"/>
    </source>
</evidence>
<keyword evidence="1" id="KW-0732">Signal</keyword>
<evidence type="ECO:0000313" key="3">
    <source>
        <dbReference type="Proteomes" id="UP000326757"/>
    </source>
</evidence>
<organism evidence="2 3">
    <name type="scientific">Monilinia laxa</name>
    <name type="common">Brown rot fungus</name>
    <name type="synonym">Sclerotinia laxa</name>
    <dbReference type="NCBI Taxonomy" id="61186"/>
    <lineage>
        <taxon>Eukaryota</taxon>
        <taxon>Fungi</taxon>
        <taxon>Dikarya</taxon>
        <taxon>Ascomycota</taxon>
        <taxon>Pezizomycotina</taxon>
        <taxon>Leotiomycetes</taxon>
        <taxon>Helotiales</taxon>
        <taxon>Sclerotiniaceae</taxon>
        <taxon>Monilinia</taxon>
    </lineage>
</organism>